<dbReference type="Gene3D" id="3.40.30.10">
    <property type="entry name" value="Glutaredoxin"/>
    <property type="match status" value="1"/>
</dbReference>
<evidence type="ECO:0000313" key="1">
    <source>
        <dbReference type="EMBL" id="KAJ7703983.1"/>
    </source>
</evidence>
<dbReference type="EMBL" id="JARKIE010000011">
    <property type="protein sequence ID" value="KAJ7703983.1"/>
    <property type="molecule type" value="Genomic_DNA"/>
</dbReference>
<evidence type="ECO:0000313" key="2">
    <source>
        <dbReference type="Proteomes" id="UP001221757"/>
    </source>
</evidence>
<sequence length="59" mass="6444">MSTAKEIVEAVFAAQFPDEKPDNYLAVKTGQRTVLNIFVNKKHVGGTVKPCQLAQLVKA</sequence>
<protein>
    <submittedName>
        <fullName evidence="1">Uncharacterized protein</fullName>
    </submittedName>
</protein>
<proteinExistence type="predicted"/>
<gene>
    <name evidence="1" type="ORF">B0H17DRAFT_1040299</name>
</gene>
<organism evidence="1 2">
    <name type="scientific">Mycena rosella</name>
    <name type="common">Pink bonnet</name>
    <name type="synonym">Agaricus rosellus</name>
    <dbReference type="NCBI Taxonomy" id="1033263"/>
    <lineage>
        <taxon>Eukaryota</taxon>
        <taxon>Fungi</taxon>
        <taxon>Dikarya</taxon>
        <taxon>Basidiomycota</taxon>
        <taxon>Agaricomycotina</taxon>
        <taxon>Agaricomycetes</taxon>
        <taxon>Agaricomycetidae</taxon>
        <taxon>Agaricales</taxon>
        <taxon>Marasmiineae</taxon>
        <taxon>Mycenaceae</taxon>
        <taxon>Mycena</taxon>
    </lineage>
</organism>
<comment type="caution">
    <text evidence="1">The sequence shown here is derived from an EMBL/GenBank/DDBJ whole genome shotgun (WGS) entry which is preliminary data.</text>
</comment>
<name>A0AAD7GRY9_MYCRO</name>
<accession>A0AAD7GRY9</accession>
<dbReference type="Proteomes" id="UP001221757">
    <property type="component" value="Unassembled WGS sequence"/>
</dbReference>
<dbReference type="AlphaFoldDB" id="A0AAD7GRY9"/>
<reference evidence="1" key="1">
    <citation type="submission" date="2023-03" db="EMBL/GenBank/DDBJ databases">
        <title>Massive genome expansion in bonnet fungi (Mycena s.s.) driven by repeated elements and novel gene families across ecological guilds.</title>
        <authorList>
            <consortium name="Lawrence Berkeley National Laboratory"/>
            <person name="Harder C.B."/>
            <person name="Miyauchi S."/>
            <person name="Viragh M."/>
            <person name="Kuo A."/>
            <person name="Thoen E."/>
            <person name="Andreopoulos B."/>
            <person name="Lu D."/>
            <person name="Skrede I."/>
            <person name="Drula E."/>
            <person name="Henrissat B."/>
            <person name="Morin E."/>
            <person name="Kohler A."/>
            <person name="Barry K."/>
            <person name="LaButti K."/>
            <person name="Morin E."/>
            <person name="Salamov A."/>
            <person name="Lipzen A."/>
            <person name="Mereny Z."/>
            <person name="Hegedus B."/>
            <person name="Baldrian P."/>
            <person name="Stursova M."/>
            <person name="Weitz H."/>
            <person name="Taylor A."/>
            <person name="Grigoriev I.V."/>
            <person name="Nagy L.G."/>
            <person name="Martin F."/>
            <person name="Kauserud H."/>
        </authorList>
    </citation>
    <scope>NUCLEOTIDE SEQUENCE</scope>
    <source>
        <strain evidence="1">CBHHK067</strain>
    </source>
</reference>
<keyword evidence="2" id="KW-1185">Reference proteome</keyword>